<organism evidence="1 2">
    <name type="scientific">Plakobranchus ocellatus</name>
    <dbReference type="NCBI Taxonomy" id="259542"/>
    <lineage>
        <taxon>Eukaryota</taxon>
        <taxon>Metazoa</taxon>
        <taxon>Spiralia</taxon>
        <taxon>Lophotrochozoa</taxon>
        <taxon>Mollusca</taxon>
        <taxon>Gastropoda</taxon>
        <taxon>Heterobranchia</taxon>
        <taxon>Euthyneura</taxon>
        <taxon>Panpulmonata</taxon>
        <taxon>Sacoglossa</taxon>
        <taxon>Placobranchoidea</taxon>
        <taxon>Plakobranchidae</taxon>
        <taxon>Plakobranchus</taxon>
    </lineage>
</organism>
<evidence type="ECO:0000313" key="1">
    <source>
        <dbReference type="EMBL" id="GFO09894.1"/>
    </source>
</evidence>
<reference evidence="1 2" key="1">
    <citation type="journal article" date="2021" name="Elife">
        <title>Chloroplast acquisition without the gene transfer in kleptoplastic sea slugs, Plakobranchus ocellatus.</title>
        <authorList>
            <person name="Maeda T."/>
            <person name="Takahashi S."/>
            <person name="Yoshida T."/>
            <person name="Shimamura S."/>
            <person name="Takaki Y."/>
            <person name="Nagai Y."/>
            <person name="Toyoda A."/>
            <person name="Suzuki Y."/>
            <person name="Arimoto A."/>
            <person name="Ishii H."/>
            <person name="Satoh N."/>
            <person name="Nishiyama T."/>
            <person name="Hasebe M."/>
            <person name="Maruyama T."/>
            <person name="Minagawa J."/>
            <person name="Obokata J."/>
            <person name="Shigenobu S."/>
        </authorList>
    </citation>
    <scope>NUCLEOTIDE SEQUENCE [LARGE SCALE GENOMIC DNA]</scope>
</reference>
<comment type="caution">
    <text evidence="1">The sequence shown here is derived from an EMBL/GenBank/DDBJ whole genome shotgun (WGS) entry which is preliminary data.</text>
</comment>
<dbReference type="EMBL" id="BLXT01004129">
    <property type="protein sequence ID" value="GFO09894.1"/>
    <property type="molecule type" value="Genomic_DNA"/>
</dbReference>
<sequence>MSSQRNVAYHVVTSPQRNVILHVVTSSGREAIYDVDTLSRRKATYHTTLIVYFQGLGFHYPPLKLKVGAKKAWTCLISVTRFIHFNSSLQHGRSQGRISSHCTTAFET</sequence>
<proteinExistence type="predicted"/>
<dbReference type="AlphaFoldDB" id="A0AAV4AU79"/>
<evidence type="ECO:0000313" key="2">
    <source>
        <dbReference type="Proteomes" id="UP000735302"/>
    </source>
</evidence>
<accession>A0AAV4AU79</accession>
<keyword evidence="2" id="KW-1185">Reference proteome</keyword>
<protein>
    <submittedName>
        <fullName evidence="1">Uncharacterized protein</fullName>
    </submittedName>
</protein>
<gene>
    <name evidence="1" type="ORF">PoB_003639900</name>
</gene>
<dbReference type="Proteomes" id="UP000735302">
    <property type="component" value="Unassembled WGS sequence"/>
</dbReference>
<name>A0AAV4AU79_9GAST</name>